<evidence type="ECO:0000313" key="2">
    <source>
        <dbReference type="EMBL" id="UUP13502.1"/>
    </source>
</evidence>
<sequence length="125" mass="13909">MTHPHIVLLDRIMAAAEASDASDLPDIYTPDAVIWHNHDDREQTVEQNARMLTRIGAWVDDLRYTDRRVTAYDTGAVQQHVLRGTRSSTGEQIALHACVVITVTDGRISRLDEYIDSAEGAKVAP</sequence>
<dbReference type="RefSeq" id="WP_232403589.1">
    <property type="nucleotide sequence ID" value="NZ_CP102173.1"/>
</dbReference>
<organism evidence="2 3">
    <name type="scientific">Aeromicrobium wangtongii</name>
    <dbReference type="NCBI Taxonomy" id="2969247"/>
    <lineage>
        <taxon>Bacteria</taxon>
        <taxon>Bacillati</taxon>
        <taxon>Actinomycetota</taxon>
        <taxon>Actinomycetes</taxon>
        <taxon>Propionibacteriales</taxon>
        <taxon>Nocardioidaceae</taxon>
        <taxon>Aeromicrobium</taxon>
    </lineage>
</organism>
<dbReference type="EMBL" id="CP102173">
    <property type="protein sequence ID" value="UUP13502.1"/>
    <property type="molecule type" value="Genomic_DNA"/>
</dbReference>
<evidence type="ECO:0000259" key="1">
    <source>
        <dbReference type="Pfam" id="PF12680"/>
    </source>
</evidence>
<dbReference type="Proteomes" id="UP001316184">
    <property type="component" value="Chromosome"/>
</dbReference>
<feature type="domain" description="SnoaL-like" evidence="1">
    <location>
        <begin position="10"/>
        <end position="110"/>
    </location>
</feature>
<dbReference type="SUPFAM" id="SSF54427">
    <property type="entry name" value="NTF2-like"/>
    <property type="match status" value="1"/>
</dbReference>
<dbReference type="InterPro" id="IPR032710">
    <property type="entry name" value="NTF2-like_dom_sf"/>
</dbReference>
<dbReference type="Gene3D" id="3.10.450.50">
    <property type="match status" value="1"/>
</dbReference>
<gene>
    <name evidence="2" type="ORF">NQV15_16880</name>
</gene>
<dbReference type="InterPro" id="IPR037401">
    <property type="entry name" value="SnoaL-like"/>
</dbReference>
<accession>A0ABY5M7R4</accession>
<keyword evidence="3" id="KW-1185">Reference proteome</keyword>
<reference evidence="2 3" key="1">
    <citation type="submission" date="2022-08" db="EMBL/GenBank/DDBJ databases">
        <title>novel species in genus Aeromicrobium.</title>
        <authorList>
            <person name="Ye L."/>
        </authorList>
    </citation>
    <scope>NUCLEOTIDE SEQUENCE [LARGE SCALE GENOMIC DNA]</scope>
    <source>
        <strain evidence="3">zg-Y1379</strain>
    </source>
</reference>
<name>A0ABY5M7R4_9ACTN</name>
<proteinExistence type="predicted"/>
<dbReference type="Pfam" id="PF12680">
    <property type="entry name" value="SnoaL_2"/>
    <property type="match status" value="1"/>
</dbReference>
<evidence type="ECO:0000313" key="3">
    <source>
        <dbReference type="Proteomes" id="UP001316184"/>
    </source>
</evidence>
<protein>
    <submittedName>
        <fullName evidence="2">Nuclear transport factor 2 family protein</fullName>
    </submittedName>
</protein>